<dbReference type="AlphaFoldDB" id="A0A9D2L4F8"/>
<comment type="caution">
    <text evidence="2">The sequence shown here is derived from an EMBL/GenBank/DDBJ whole genome shotgun (WGS) entry which is preliminary data.</text>
</comment>
<dbReference type="PANTHER" id="PTHR34387:SF1">
    <property type="entry name" value="PERIPLASMIC IMMUNOGENIC PROTEIN"/>
    <property type="match status" value="1"/>
</dbReference>
<keyword evidence="1" id="KW-0732">Signal</keyword>
<name>A0A9D2L4F8_9BACT</name>
<evidence type="ECO:0000313" key="3">
    <source>
        <dbReference type="Proteomes" id="UP000824259"/>
    </source>
</evidence>
<accession>A0A9D2L4F8</accession>
<protein>
    <submittedName>
        <fullName evidence="2">SIMPL domain-containing protein</fullName>
    </submittedName>
</protein>
<feature type="chain" id="PRO_5039446628" evidence="1">
    <location>
        <begin position="20"/>
        <end position="225"/>
    </location>
</feature>
<evidence type="ECO:0000313" key="2">
    <source>
        <dbReference type="EMBL" id="HJA99057.1"/>
    </source>
</evidence>
<sequence length="225" mass="25156">MKKIVFLVAALVLSVTAMAQVQEAYPSYVQVEGYAEMEVDPDEFYLSIVINERDSKGKITVETQQRQMIEAFSQLGIDVEKQLKMSDMNSVFFKKNNTLTTASYELKLNTSKEVAAVYAALDGLGISDISIARVDNTEIERYKDQVRAEAMANAKKTAESLAGAVGQKIGKCFYIYDISGYRGVARYADSAMYMSANSEMKVAEPTLEFKKIRVEHTVQTKFVLE</sequence>
<dbReference type="EMBL" id="DWYR01000013">
    <property type="protein sequence ID" value="HJA99057.1"/>
    <property type="molecule type" value="Genomic_DNA"/>
</dbReference>
<organism evidence="2 3">
    <name type="scientific">Candidatus Alistipes avicola</name>
    <dbReference type="NCBI Taxonomy" id="2838432"/>
    <lineage>
        <taxon>Bacteria</taxon>
        <taxon>Pseudomonadati</taxon>
        <taxon>Bacteroidota</taxon>
        <taxon>Bacteroidia</taxon>
        <taxon>Bacteroidales</taxon>
        <taxon>Rikenellaceae</taxon>
        <taxon>Alistipes</taxon>
    </lineage>
</organism>
<dbReference type="Proteomes" id="UP000824259">
    <property type="component" value="Unassembled WGS sequence"/>
</dbReference>
<dbReference type="InterPro" id="IPR052022">
    <property type="entry name" value="26kDa_periplasmic_antigen"/>
</dbReference>
<feature type="signal peptide" evidence="1">
    <location>
        <begin position="1"/>
        <end position="19"/>
    </location>
</feature>
<evidence type="ECO:0000256" key="1">
    <source>
        <dbReference type="SAM" id="SignalP"/>
    </source>
</evidence>
<dbReference type="PANTHER" id="PTHR34387">
    <property type="entry name" value="SLR1258 PROTEIN"/>
    <property type="match status" value="1"/>
</dbReference>
<dbReference type="InterPro" id="IPR007497">
    <property type="entry name" value="SIMPL/DUF541"/>
</dbReference>
<dbReference type="Gene3D" id="3.30.70.2970">
    <property type="entry name" value="Protein of unknown function (DUF541), domain 2"/>
    <property type="match status" value="1"/>
</dbReference>
<dbReference type="Gene3D" id="3.30.110.170">
    <property type="entry name" value="Protein of unknown function (DUF541), domain 1"/>
    <property type="match status" value="1"/>
</dbReference>
<dbReference type="Pfam" id="PF04402">
    <property type="entry name" value="SIMPL"/>
    <property type="match status" value="1"/>
</dbReference>
<proteinExistence type="predicted"/>
<dbReference type="GO" id="GO:0006974">
    <property type="term" value="P:DNA damage response"/>
    <property type="evidence" value="ECO:0007669"/>
    <property type="project" value="TreeGrafter"/>
</dbReference>
<reference evidence="2" key="1">
    <citation type="journal article" date="2021" name="PeerJ">
        <title>Extensive microbial diversity within the chicken gut microbiome revealed by metagenomics and culture.</title>
        <authorList>
            <person name="Gilroy R."/>
            <person name="Ravi A."/>
            <person name="Getino M."/>
            <person name="Pursley I."/>
            <person name="Horton D.L."/>
            <person name="Alikhan N.F."/>
            <person name="Baker D."/>
            <person name="Gharbi K."/>
            <person name="Hall N."/>
            <person name="Watson M."/>
            <person name="Adriaenssens E.M."/>
            <person name="Foster-Nyarko E."/>
            <person name="Jarju S."/>
            <person name="Secka A."/>
            <person name="Antonio M."/>
            <person name="Oren A."/>
            <person name="Chaudhuri R.R."/>
            <person name="La Ragione R."/>
            <person name="Hildebrand F."/>
            <person name="Pallen M.J."/>
        </authorList>
    </citation>
    <scope>NUCLEOTIDE SEQUENCE</scope>
    <source>
        <strain evidence="2">CHK169-11906</strain>
    </source>
</reference>
<gene>
    <name evidence="2" type="ORF">H9779_05595</name>
</gene>
<reference evidence="2" key="2">
    <citation type="submission" date="2021-04" db="EMBL/GenBank/DDBJ databases">
        <authorList>
            <person name="Gilroy R."/>
        </authorList>
    </citation>
    <scope>NUCLEOTIDE SEQUENCE</scope>
    <source>
        <strain evidence="2">CHK169-11906</strain>
    </source>
</reference>